<feature type="compositionally biased region" description="Basic and acidic residues" evidence="1">
    <location>
        <begin position="450"/>
        <end position="463"/>
    </location>
</feature>
<reference evidence="2 3" key="1">
    <citation type="journal article" date="2021" name="Nat. Commun.">
        <title>Incipient diploidization of the medicinal plant Perilla within 10,000 years.</title>
        <authorList>
            <person name="Zhang Y."/>
            <person name="Shen Q."/>
            <person name="Leng L."/>
            <person name="Zhang D."/>
            <person name="Chen S."/>
            <person name="Shi Y."/>
            <person name="Ning Z."/>
            <person name="Chen S."/>
        </authorList>
    </citation>
    <scope>NUCLEOTIDE SEQUENCE [LARGE SCALE GENOMIC DNA]</scope>
    <source>
        <strain evidence="3">cv. PC099</strain>
    </source>
</reference>
<evidence type="ECO:0000313" key="2">
    <source>
        <dbReference type="EMBL" id="KAH6756398.1"/>
    </source>
</evidence>
<feature type="compositionally biased region" description="Polar residues" evidence="1">
    <location>
        <begin position="218"/>
        <end position="231"/>
    </location>
</feature>
<evidence type="ECO:0008006" key="4">
    <source>
        <dbReference type="Google" id="ProtNLM"/>
    </source>
</evidence>
<dbReference type="Proteomes" id="UP001190926">
    <property type="component" value="Unassembled WGS sequence"/>
</dbReference>
<comment type="caution">
    <text evidence="2">The sequence shown here is derived from an EMBL/GenBank/DDBJ whole genome shotgun (WGS) entry which is preliminary data.</text>
</comment>
<feature type="compositionally biased region" description="Polar residues" evidence="1">
    <location>
        <begin position="300"/>
        <end position="314"/>
    </location>
</feature>
<feature type="region of interest" description="Disordered" evidence="1">
    <location>
        <begin position="208"/>
        <end position="318"/>
    </location>
</feature>
<dbReference type="PANTHER" id="PTHR47286:SF2">
    <property type="entry name" value="F3I6.9 PROTEIN"/>
    <property type="match status" value="1"/>
</dbReference>
<gene>
    <name evidence="2" type="ORF">C2S53_002697</name>
</gene>
<feature type="compositionally biased region" description="Polar residues" evidence="1">
    <location>
        <begin position="377"/>
        <end position="399"/>
    </location>
</feature>
<feature type="compositionally biased region" description="Basic and acidic residues" evidence="1">
    <location>
        <begin position="402"/>
        <end position="412"/>
    </location>
</feature>
<dbReference type="PANTHER" id="PTHR47286">
    <property type="entry name" value="F3I6.9 PROTEIN"/>
    <property type="match status" value="1"/>
</dbReference>
<accession>A0AAD4INZ3</accession>
<feature type="region of interest" description="Disordered" evidence="1">
    <location>
        <begin position="367"/>
        <end position="489"/>
    </location>
</feature>
<organism evidence="2 3">
    <name type="scientific">Perilla frutescens var. hirtella</name>
    <name type="common">Perilla citriodora</name>
    <name type="synonym">Perilla setoyensis</name>
    <dbReference type="NCBI Taxonomy" id="608512"/>
    <lineage>
        <taxon>Eukaryota</taxon>
        <taxon>Viridiplantae</taxon>
        <taxon>Streptophyta</taxon>
        <taxon>Embryophyta</taxon>
        <taxon>Tracheophyta</taxon>
        <taxon>Spermatophyta</taxon>
        <taxon>Magnoliopsida</taxon>
        <taxon>eudicotyledons</taxon>
        <taxon>Gunneridae</taxon>
        <taxon>Pentapetalae</taxon>
        <taxon>asterids</taxon>
        <taxon>lamiids</taxon>
        <taxon>Lamiales</taxon>
        <taxon>Lamiaceae</taxon>
        <taxon>Nepetoideae</taxon>
        <taxon>Elsholtzieae</taxon>
        <taxon>Perilla</taxon>
    </lineage>
</organism>
<dbReference type="EMBL" id="SDAM02029559">
    <property type="protein sequence ID" value="KAH6756398.1"/>
    <property type="molecule type" value="Genomic_DNA"/>
</dbReference>
<keyword evidence="3" id="KW-1185">Reference proteome</keyword>
<proteinExistence type="predicted"/>
<sequence>MDDSAKSGARLEVSVSFGRFENDALSWEKWSSFSPNKYLEEVGSLSTPGSVAQKKAYFEAHYKKIAARKAEELEQEMSMNTVIPSPDVSSKEDHIANSSENGTEYILSNFERLVEESAEEACVTALTNVVIADEEIDDGARSSKEDEQGACMSGIIHNITSEDKMDASITVESGRSAIEEAMDVSNINVDNTELNVSRDALLVVVKTPQKGSKRISEKPQQGRNGLKQSSVLKKENTKLNSRNIAQKVTPMNKERNLSGTRTKVVSTPAKPLSAITPRPVKPTSISTPTPAPQTLKKKVNNSAPPKIKSSQIGQSKRVGHTSLHMSLSLGPSDSLGALPMTRKSLIMERMGDKDIVKRAFKTFQNRTNGLATDEKPTTVNHASSTACEQKTSSYHTPTKGNEGLRKDAEKRASQRSQSGTRSNLLSSGLRKSTALDKKTPTTLSPATGLRSDEKAEKRKEFLKKLGAKSIAREAENAKSKVGQRPTMSR</sequence>
<feature type="compositionally biased region" description="Polar residues" evidence="1">
    <location>
        <begin position="414"/>
        <end position="430"/>
    </location>
</feature>
<name>A0AAD4INZ3_PERFH</name>
<dbReference type="AlphaFoldDB" id="A0AAD4INZ3"/>
<protein>
    <recommendedName>
        <fullName evidence="4">Protein WVD2-like 7</fullName>
    </recommendedName>
</protein>
<evidence type="ECO:0000313" key="3">
    <source>
        <dbReference type="Proteomes" id="UP001190926"/>
    </source>
</evidence>
<evidence type="ECO:0000256" key="1">
    <source>
        <dbReference type="SAM" id="MobiDB-lite"/>
    </source>
</evidence>